<accession>A0A812HI91</accession>
<dbReference type="Proteomes" id="UP000604046">
    <property type="component" value="Unassembled WGS sequence"/>
</dbReference>
<gene>
    <name evidence="2" type="ORF">SNAT2548_LOCUS1607</name>
</gene>
<evidence type="ECO:0000313" key="2">
    <source>
        <dbReference type="EMBL" id="CAE6951971.1"/>
    </source>
</evidence>
<keyword evidence="3" id="KW-1185">Reference proteome</keyword>
<evidence type="ECO:0000256" key="1">
    <source>
        <dbReference type="SAM" id="MobiDB-lite"/>
    </source>
</evidence>
<dbReference type="AlphaFoldDB" id="A0A812HI91"/>
<dbReference type="EMBL" id="CAJNDS010000091">
    <property type="protein sequence ID" value="CAE6951971.1"/>
    <property type="molecule type" value="Genomic_DNA"/>
</dbReference>
<comment type="caution">
    <text evidence="2">The sequence shown here is derived from an EMBL/GenBank/DDBJ whole genome shotgun (WGS) entry which is preliminary data.</text>
</comment>
<sequence length="206" mass="21717">MGNWVGPRLSSFDFINPVNRKALTREECLALDAHLRAHYPGQQATSVTDAFDLFQKNGGGGSDLVRREATAVFQHLFRLSVRDLDSRGRAINYNDGGLTVIDDDDIRVSSAQHAVAATAEVLGTAEPRNPAESESFPTLGAGASQRAQGAWAKSSAPAPAEAFPSLPSAPKSKAKPAGAPKAKPKAKAPAPVGRGVRQPKTWAKPA</sequence>
<organism evidence="2 3">
    <name type="scientific">Symbiodinium natans</name>
    <dbReference type="NCBI Taxonomy" id="878477"/>
    <lineage>
        <taxon>Eukaryota</taxon>
        <taxon>Sar</taxon>
        <taxon>Alveolata</taxon>
        <taxon>Dinophyceae</taxon>
        <taxon>Suessiales</taxon>
        <taxon>Symbiodiniaceae</taxon>
        <taxon>Symbiodinium</taxon>
    </lineage>
</organism>
<name>A0A812HI91_9DINO</name>
<feature type="compositionally biased region" description="Low complexity" evidence="1">
    <location>
        <begin position="150"/>
        <end position="191"/>
    </location>
</feature>
<reference evidence="2" key="1">
    <citation type="submission" date="2021-02" db="EMBL/GenBank/DDBJ databases">
        <authorList>
            <person name="Dougan E. K."/>
            <person name="Rhodes N."/>
            <person name="Thang M."/>
            <person name="Chan C."/>
        </authorList>
    </citation>
    <scope>NUCLEOTIDE SEQUENCE</scope>
</reference>
<feature type="region of interest" description="Disordered" evidence="1">
    <location>
        <begin position="120"/>
        <end position="206"/>
    </location>
</feature>
<protein>
    <submittedName>
        <fullName evidence="2">Uncharacterized protein</fullName>
    </submittedName>
</protein>
<evidence type="ECO:0000313" key="3">
    <source>
        <dbReference type="Proteomes" id="UP000604046"/>
    </source>
</evidence>
<proteinExistence type="predicted"/>
<dbReference type="OrthoDB" id="447907at2759"/>